<dbReference type="InterPro" id="IPR006710">
    <property type="entry name" value="Glyco_hydro_43"/>
</dbReference>
<name>A0A5B9QED1_9BACT</name>
<dbReference type="InterPro" id="IPR023296">
    <property type="entry name" value="Glyco_hydro_beta-prop_sf"/>
</dbReference>
<dbReference type="PANTHER" id="PTHR43301:SF3">
    <property type="entry name" value="ARABINAN ENDO-1,5-ALPHA-L-ARABINOSIDASE A-RELATED"/>
    <property type="match status" value="1"/>
</dbReference>
<evidence type="ECO:0000256" key="3">
    <source>
        <dbReference type="ARBA" id="ARBA00022801"/>
    </source>
</evidence>
<reference evidence="7 8" key="1">
    <citation type="submission" date="2019-08" db="EMBL/GenBank/DDBJ databases">
        <title>Deep-cultivation of Planctomycetes and their phenomic and genomic characterization uncovers novel biology.</title>
        <authorList>
            <person name="Wiegand S."/>
            <person name="Jogler M."/>
            <person name="Boedeker C."/>
            <person name="Pinto D."/>
            <person name="Vollmers J."/>
            <person name="Rivas-Marin E."/>
            <person name="Kohn T."/>
            <person name="Peeters S.H."/>
            <person name="Heuer A."/>
            <person name="Rast P."/>
            <person name="Oberbeckmann S."/>
            <person name="Bunk B."/>
            <person name="Jeske O."/>
            <person name="Meyerdierks A."/>
            <person name="Storesund J.E."/>
            <person name="Kallscheuer N."/>
            <person name="Luecker S."/>
            <person name="Lage O.M."/>
            <person name="Pohl T."/>
            <person name="Merkel B.J."/>
            <person name="Hornburger P."/>
            <person name="Mueller R.-W."/>
            <person name="Bruemmer F."/>
            <person name="Labrenz M."/>
            <person name="Spormann A.M."/>
            <person name="Op den Camp H."/>
            <person name="Overmann J."/>
            <person name="Amann R."/>
            <person name="Jetten M.S.M."/>
            <person name="Mascher T."/>
            <person name="Medema M.H."/>
            <person name="Devos D.P."/>
            <person name="Kaster A.-K."/>
            <person name="Ovreas L."/>
            <person name="Rohde M."/>
            <person name="Galperin M.Y."/>
            <person name="Jogler C."/>
        </authorList>
    </citation>
    <scope>NUCLEOTIDE SEQUENCE [LARGE SCALE GENOMIC DNA]</scope>
    <source>
        <strain evidence="7 8">Pr1d</strain>
    </source>
</reference>
<dbReference type="AlphaFoldDB" id="A0A5B9QED1"/>
<dbReference type="EMBL" id="CP042913">
    <property type="protein sequence ID" value="QEG37397.1"/>
    <property type="molecule type" value="Genomic_DNA"/>
</dbReference>
<dbReference type="GO" id="GO:0004553">
    <property type="term" value="F:hydrolase activity, hydrolyzing O-glycosyl compounds"/>
    <property type="evidence" value="ECO:0007669"/>
    <property type="project" value="InterPro"/>
</dbReference>
<dbReference type="CDD" id="cd08983">
    <property type="entry name" value="GH43_Bt3655-like"/>
    <property type="match status" value="1"/>
</dbReference>
<protein>
    <submittedName>
        <fullName evidence="7">Glycosyl hydrolases family 43</fullName>
    </submittedName>
</protein>
<evidence type="ECO:0000256" key="6">
    <source>
        <dbReference type="SAM" id="MobiDB-lite"/>
    </source>
</evidence>
<dbReference type="Proteomes" id="UP000323917">
    <property type="component" value="Chromosome"/>
</dbReference>
<keyword evidence="8" id="KW-1185">Reference proteome</keyword>
<evidence type="ECO:0000313" key="7">
    <source>
        <dbReference type="EMBL" id="QEG37397.1"/>
    </source>
</evidence>
<dbReference type="InterPro" id="IPR050727">
    <property type="entry name" value="GH43_arabinanases"/>
</dbReference>
<proteinExistence type="inferred from homology"/>
<accession>A0A5B9QED1</accession>
<dbReference type="KEGG" id="bgok:Pr1d_47400"/>
<evidence type="ECO:0000256" key="5">
    <source>
        <dbReference type="RuleBase" id="RU361187"/>
    </source>
</evidence>
<evidence type="ECO:0000256" key="2">
    <source>
        <dbReference type="ARBA" id="ARBA00009865"/>
    </source>
</evidence>
<feature type="region of interest" description="Disordered" evidence="6">
    <location>
        <begin position="305"/>
        <end position="325"/>
    </location>
</feature>
<dbReference type="SUPFAM" id="SSF75005">
    <property type="entry name" value="Arabinanase/levansucrase/invertase"/>
    <property type="match status" value="1"/>
</dbReference>
<gene>
    <name evidence="7" type="ORF">Pr1d_47400</name>
</gene>
<dbReference type="Gene3D" id="2.115.10.20">
    <property type="entry name" value="Glycosyl hydrolase domain, family 43"/>
    <property type="match status" value="1"/>
</dbReference>
<evidence type="ECO:0000256" key="4">
    <source>
        <dbReference type="ARBA" id="ARBA00023295"/>
    </source>
</evidence>
<sequence length="325" mass="36722">MAIASALVLVAGLANGEATQQSTEYSAYLMAYFTDYIDDPSPDRAYGLRYAYSKDARNWKALNNGKPVFDAKAYLRDPFVKRVKGKFHMVHTKGMEYPTIFHWESTDLINWKGGEIDVVHPSGNKAWAPEFFYVESEDLFYVYWASNYEDLHTMHYVTTKDWTDITPERSDIFYNIGMHDIDLTIVEHDGTYYGFHKPGAAEDFMGNRLSVSKSLKPGEVTFGKDGPGKVVFPDSHKGGTEGPEVIKLIGQDKWYIYGDPFAAPLEAWETTDFVKYTKIPVTTPLGAKHCSMIPITQKELDTLLKEYPNTRTPADPGQNDSSSQN</sequence>
<organism evidence="7 8">
    <name type="scientific">Bythopirellula goksoeyrii</name>
    <dbReference type="NCBI Taxonomy" id="1400387"/>
    <lineage>
        <taxon>Bacteria</taxon>
        <taxon>Pseudomonadati</taxon>
        <taxon>Planctomycetota</taxon>
        <taxon>Planctomycetia</taxon>
        <taxon>Pirellulales</taxon>
        <taxon>Lacipirellulaceae</taxon>
        <taxon>Bythopirellula</taxon>
    </lineage>
</organism>
<comment type="similarity">
    <text evidence="2 5">Belongs to the glycosyl hydrolase 43 family.</text>
</comment>
<dbReference type="Pfam" id="PF04616">
    <property type="entry name" value="Glyco_hydro_43"/>
    <property type="match status" value="1"/>
</dbReference>
<keyword evidence="4 5" id="KW-0326">Glycosidase</keyword>
<dbReference type="PANTHER" id="PTHR43301">
    <property type="entry name" value="ARABINAN ENDO-1,5-ALPHA-L-ARABINOSIDASE"/>
    <property type="match status" value="1"/>
</dbReference>
<evidence type="ECO:0000313" key="8">
    <source>
        <dbReference type="Proteomes" id="UP000323917"/>
    </source>
</evidence>
<evidence type="ECO:0000256" key="1">
    <source>
        <dbReference type="ARBA" id="ARBA00004834"/>
    </source>
</evidence>
<comment type="pathway">
    <text evidence="1">Glycan metabolism; L-arabinan degradation.</text>
</comment>
<keyword evidence="3 5" id="KW-0378">Hydrolase</keyword>
<dbReference type="GO" id="GO:0005975">
    <property type="term" value="P:carbohydrate metabolic process"/>
    <property type="evidence" value="ECO:0007669"/>
    <property type="project" value="InterPro"/>
</dbReference>